<dbReference type="Proteomes" id="UP001156836">
    <property type="component" value="Unassembled WGS sequence"/>
</dbReference>
<dbReference type="PANTHER" id="PTHR38033">
    <property type="entry name" value="MEMBRANE PROTEIN-RELATED"/>
    <property type="match status" value="1"/>
</dbReference>
<name>A0ABQ6BU45_9NEIS</name>
<feature type="domain" description="Type IV / VI secretion system DotU" evidence="3">
    <location>
        <begin position="106"/>
        <end position="274"/>
    </location>
</feature>
<dbReference type="Pfam" id="PF09850">
    <property type="entry name" value="DotU"/>
    <property type="match status" value="1"/>
</dbReference>
<evidence type="ECO:0000256" key="2">
    <source>
        <dbReference type="SAM" id="Phobius"/>
    </source>
</evidence>
<feature type="region of interest" description="Disordered" evidence="1">
    <location>
        <begin position="1"/>
        <end position="37"/>
    </location>
</feature>
<comment type="caution">
    <text evidence="4">The sequence shown here is derived from an EMBL/GenBank/DDBJ whole genome shotgun (WGS) entry which is preliminary data.</text>
</comment>
<sequence length="294" mass="32770">MNQERAGSGVSMPVSARLGRGPAAADPQPSGGGARAGARARGRAAHFLLGLFAEFYEEVATIKLAVREGKLPSLLAVGDEAPPTRGAELASRVSARLTAILASQARRVKDNGSDADMRAYNIARYVMVALADEVFILELDWPGREPWLQVLLEYKLFHTRCAGRRFFELSERLLQTHAGTRNELHRDLAAVFLLALQLGFKGYYRGRHWDERLRRERMALHTFVQSRAQERDDRQLFWQAYAPEHRKRGEGKGDRLAPLSPWLIAGGIALLIYLLAGKAIWFAALTPLKGVIQF</sequence>
<feature type="transmembrane region" description="Helical" evidence="2">
    <location>
        <begin position="262"/>
        <end position="284"/>
    </location>
</feature>
<protein>
    <recommendedName>
        <fullName evidence="3">Type IV / VI secretion system DotU domain-containing protein</fullName>
    </recommendedName>
</protein>
<reference evidence="5" key="1">
    <citation type="journal article" date="2019" name="Int. J. Syst. Evol. Microbiol.">
        <title>The Global Catalogue of Microorganisms (GCM) 10K type strain sequencing project: providing services to taxonomists for standard genome sequencing and annotation.</title>
        <authorList>
            <consortium name="The Broad Institute Genomics Platform"/>
            <consortium name="The Broad Institute Genome Sequencing Center for Infectious Disease"/>
            <person name="Wu L."/>
            <person name="Ma J."/>
        </authorList>
    </citation>
    <scope>NUCLEOTIDE SEQUENCE [LARGE SCALE GENOMIC DNA]</scope>
    <source>
        <strain evidence="5">NBRC 104970</strain>
    </source>
</reference>
<keyword evidence="2" id="KW-0812">Transmembrane</keyword>
<proteinExistence type="predicted"/>
<keyword evidence="5" id="KW-1185">Reference proteome</keyword>
<organism evidence="4 5">
    <name type="scientific">Chitiniphilus shinanonensis</name>
    <dbReference type="NCBI Taxonomy" id="553088"/>
    <lineage>
        <taxon>Bacteria</taxon>
        <taxon>Pseudomonadati</taxon>
        <taxon>Pseudomonadota</taxon>
        <taxon>Betaproteobacteria</taxon>
        <taxon>Neisseriales</taxon>
        <taxon>Chitinibacteraceae</taxon>
        <taxon>Chitiniphilus</taxon>
    </lineage>
</organism>
<dbReference type="InterPro" id="IPR038522">
    <property type="entry name" value="T4/T6SS_DotU_sf"/>
</dbReference>
<keyword evidence="2" id="KW-0472">Membrane</keyword>
<evidence type="ECO:0000259" key="3">
    <source>
        <dbReference type="Pfam" id="PF09850"/>
    </source>
</evidence>
<evidence type="ECO:0000313" key="4">
    <source>
        <dbReference type="EMBL" id="GLS04977.1"/>
    </source>
</evidence>
<evidence type="ECO:0000256" key="1">
    <source>
        <dbReference type="SAM" id="MobiDB-lite"/>
    </source>
</evidence>
<dbReference type="RefSeq" id="WP_085951171.1">
    <property type="nucleotide sequence ID" value="NZ_BSOZ01000031.1"/>
</dbReference>
<accession>A0ABQ6BU45</accession>
<gene>
    <name evidence="4" type="ORF">GCM10007860_21260</name>
</gene>
<dbReference type="Gene3D" id="1.25.40.590">
    <property type="entry name" value="Type IV / VI secretion system, DotU"/>
    <property type="match status" value="1"/>
</dbReference>
<dbReference type="EMBL" id="BSOZ01000031">
    <property type="protein sequence ID" value="GLS04977.1"/>
    <property type="molecule type" value="Genomic_DNA"/>
</dbReference>
<dbReference type="InterPro" id="IPR017732">
    <property type="entry name" value="T4/T6SS_DotU"/>
</dbReference>
<evidence type="ECO:0000313" key="5">
    <source>
        <dbReference type="Proteomes" id="UP001156836"/>
    </source>
</evidence>
<dbReference type="PANTHER" id="PTHR38033:SF1">
    <property type="entry name" value="DOTU FAMILY TYPE IV_VI SECRETION SYSTEM PROTEIN"/>
    <property type="match status" value="1"/>
</dbReference>
<keyword evidence="2" id="KW-1133">Transmembrane helix</keyword>